<accession>A0ABW1DE32</accession>
<reference evidence="2" key="1">
    <citation type="journal article" date="2019" name="Int. J. Syst. Evol. Microbiol.">
        <title>The Global Catalogue of Microorganisms (GCM) 10K type strain sequencing project: providing services to taxonomists for standard genome sequencing and annotation.</title>
        <authorList>
            <consortium name="The Broad Institute Genomics Platform"/>
            <consortium name="The Broad Institute Genome Sequencing Center for Infectious Disease"/>
            <person name="Wu L."/>
            <person name="Ma J."/>
        </authorList>
    </citation>
    <scope>NUCLEOTIDE SEQUENCE [LARGE SCALE GENOMIC DNA]</scope>
    <source>
        <strain evidence="2">CCUG 53903</strain>
    </source>
</reference>
<evidence type="ECO:0000313" key="2">
    <source>
        <dbReference type="Proteomes" id="UP001596058"/>
    </source>
</evidence>
<gene>
    <name evidence="1" type="ORF">ACFPZ3_69500</name>
</gene>
<protein>
    <submittedName>
        <fullName evidence="1">Uncharacterized protein</fullName>
    </submittedName>
</protein>
<organism evidence="1 2">
    <name type="scientific">Nonomuraea insulae</name>
    <dbReference type="NCBI Taxonomy" id="1616787"/>
    <lineage>
        <taxon>Bacteria</taxon>
        <taxon>Bacillati</taxon>
        <taxon>Actinomycetota</taxon>
        <taxon>Actinomycetes</taxon>
        <taxon>Streptosporangiales</taxon>
        <taxon>Streptosporangiaceae</taxon>
        <taxon>Nonomuraea</taxon>
    </lineage>
</organism>
<keyword evidence="2" id="KW-1185">Reference proteome</keyword>
<dbReference type="Proteomes" id="UP001596058">
    <property type="component" value="Unassembled WGS sequence"/>
</dbReference>
<proteinExistence type="predicted"/>
<comment type="caution">
    <text evidence="1">The sequence shown here is derived from an EMBL/GenBank/DDBJ whole genome shotgun (WGS) entry which is preliminary data.</text>
</comment>
<name>A0ABW1DE32_9ACTN</name>
<sequence>MRLDQGPFVIGEVSTRQSDVLPGHDTHAERRFGRHCLGLSLATLHRWLRTREIRKRGVTGHKDGSGRWVIILIDDAPGARTPGSDIEAQIRAACDLLARRSGDA</sequence>
<dbReference type="EMBL" id="JBHSPA010000136">
    <property type="protein sequence ID" value="MFC5835837.1"/>
    <property type="molecule type" value="Genomic_DNA"/>
</dbReference>
<dbReference type="RefSeq" id="WP_379525245.1">
    <property type="nucleotide sequence ID" value="NZ_JBHSPA010000136.1"/>
</dbReference>
<evidence type="ECO:0000313" key="1">
    <source>
        <dbReference type="EMBL" id="MFC5835837.1"/>
    </source>
</evidence>